<feature type="region of interest" description="Disordered" evidence="1">
    <location>
        <begin position="167"/>
        <end position="194"/>
    </location>
</feature>
<organism evidence="2 3">
    <name type="scientific">Eeniella nana</name>
    <name type="common">Yeast</name>
    <name type="synonym">Brettanomyces nanus</name>
    <dbReference type="NCBI Taxonomy" id="13502"/>
    <lineage>
        <taxon>Eukaryota</taxon>
        <taxon>Fungi</taxon>
        <taxon>Dikarya</taxon>
        <taxon>Ascomycota</taxon>
        <taxon>Saccharomycotina</taxon>
        <taxon>Pichiomycetes</taxon>
        <taxon>Pichiales</taxon>
        <taxon>Pichiaceae</taxon>
        <taxon>Brettanomyces</taxon>
    </lineage>
</organism>
<dbReference type="GeneID" id="62194530"/>
<proteinExistence type="predicted"/>
<name>A0A875S0G8_EENNA</name>
<sequence>MDSAPNKVIVNTVVNANNAFISSLDHLPCEVVRSLWLIQSLNLKNAKIRARLQESSNISGQDEVRRLSSYLSRNSKECEAESRQIRLVLKNHLKFIDNDLKILDRLCKFKTLNKDPKQQRKKFSSFKKKFIKEHAKEIRSASNYTDQHSTVVIHIKHPMKIKINLRALKDTSRDTSESTSKDTPRDDDGFTINA</sequence>
<reference evidence="2" key="1">
    <citation type="submission" date="2020-10" db="EMBL/GenBank/DDBJ databases">
        <authorList>
            <person name="Roach M.J.R."/>
        </authorList>
    </citation>
    <scope>NUCLEOTIDE SEQUENCE</scope>
    <source>
        <strain evidence="2">CBS 1945</strain>
    </source>
</reference>
<protein>
    <submittedName>
        <fullName evidence="2">Uncharacterized protein</fullName>
    </submittedName>
</protein>
<gene>
    <name evidence="2" type="ORF">FOA43_001129</name>
</gene>
<dbReference type="AlphaFoldDB" id="A0A875S0G8"/>
<dbReference type="EMBL" id="CP064812">
    <property type="protein sequence ID" value="QPG73815.1"/>
    <property type="molecule type" value="Genomic_DNA"/>
</dbReference>
<evidence type="ECO:0000313" key="3">
    <source>
        <dbReference type="Proteomes" id="UP000662931"/>
    </source>
</evidence>
<keyword evidence="3" id="KW-1185">Reference proteome</keyword>
<evidence type="ECO:0000313" key="2">
    <source>
        <dbReference type="EMBL" id="QPG73815.1"/>
    </source>
</evidence>
<dbReference type="Proteomes" id="UP000662931">
    <property type="component" value="Chromosome 1"/>
</dbReference>
<dbReference type="RefSeq" id="XP_038777380.1">
    <property type="nucleotide sequence ID" value="XM_038921452.1"/>
</dbReference>
<feature type="compositionally biased region" description="Basic and acidic residues" evidence="1">
    <location>
        <begin position="167"/>
        <end position="188"/>
    </location>
</feature>
<accession>A0A875S0G8</accession>
<evidence type="ECO:0000256" key="1">
    <source>
        <dbReference type="SAM" id="MobiDB-lite"/>
    </source>
</evidence>
<dbReference type="OrthoDB" id="3997582at2759"/>
<dbReference type="KEGG" id="bnn:FOA43_001129"/>